<evidence type="ECO:0000313" key="2">
    <source>
        <dbReference type="EMBL" id="KQJ86481.1"/>
    </source>
</evidence>
<dbReference type="EnsemblPlants" id="KQJ86481">
    <property type="protein sequence ID" value="KQJ86481"/>
    <property type="gene ID" value="BRADI_4g05810v3"/>
</dbReference>
<dbReference type="ExpressionAtlas" id="A0A0Q3PBL0">
    <property type="expression patterns" value="baseline and differential"/>
</dbReference>
<dbReference type="OrthoDB" id="688393at2759"/>
<dbReference type="PANTHER" id="PTHR33157:SF8">
    <property type="entry name" value="OS11G0485000 PROTEIN"/>
    <property type="match status" value="1"/>
</dbReference>
<evidence type="ECO:0000313" key="4">
    <source>
        <dbReference type="Proteomes" id="UP000008810"/>
    </source>
</evidence>
<dbReference type="EMBL" id="CM000883">
    <property type="protein sequence ID" value="KQJ86481.1"/>
    <property type="molecule type" value="Genomic_DNA"/>
</dbReference>
<evidence type="ECO:0000313" key="3">
    <source>
        <dbReference type="EnsemblPlants" id="KQJ86481"/>
    </source>
</evidence>
<evidence type="ECO:0000256" key="1">
    <source>
        <dbReference type="SAM" id="MobiDB-lite"/>
    </source>
</evidence>
<reference evidence="2" key="2">
    <citation type="submission" date="2017-06" db="EMBL/GenBank/DDBJ databases">
        <title>WGS assembly of Brachypodium distachyon.</title>
        <authorList>
            <consortium name="The International Brachypodium Initiative"/>
            <person name="Lucas S."/>
            <person name="Harmon-Smith M."/>
            <person name="Lail K."/>
            <person name="Tice H."/>
            <person name="Grimwood J."/>
            <person name="Bruce D."/>
            <person name="Barry K."/>
            <person name="Shu S."/>
            <person name="Lindquist E."/>
            <person name="Wang M."/>
            <person name="Pitluck S."/>
            <person name="Vogel J.P."/>
            <person name="Garvin D.F."/>
            <person name="Mockler T.C."/>
            <person name="Schmutz J."/>
            <person name="Rokhsar D."/>
            <person name="Bevan M.W."/>
        </authorList>
    </citation>
    <scope>NUCLEOTIDE SEQUENCE</scope>
    <source>
        <strain evidence="2">Bd21</strain>
    </source>
</reference>
<name>A0A0Q3PBL0_BRADI</name>
<protein>
    <submittedName>
        <fullName evidence="2 3">Uncharacterized protein</fullName>
    </submittedName>
</protein>
<reference evidence="3" key="3">
    <citation type="submission" date="2018-08" db="UniProtKB">
        <authorList>
            <consortium name="EnsemblPlants"/>
        </authorList>
    </citation>
    <scope>IDENTIFICATION</scope>
    <source>
        <strain evidence="3">cv. Bd21</strain>
    </source>
</reference>
<dbReference type="Gramene" id="KQJ86481">
    <property type="protein sequence ID" value="KQJ86481"/>
    <property type="gene ID" value="BRADI_4g05810v3"/>
</dbReference>
<feature type="region of interest" description="Disordered" evidence="1">
    <location>
        <begin position="165"/>
        <end position="220"/>
    </location>
</feature>
<dbReference type="KEGG" id="bdi:106866785"/>
<accession>A0A0Q3PBL0</accession>
<keyword evidence="4" id="KW-1185">Reference proteome</keyword>
<dbReference type="Proteomes" id="UP000008810">
    <property type="component" value="Chromosome 4"/>
</dbReference>
<reference evidence="2 3" key="1">
    <citation type="journal article" date="2010" name="Nature">
        <title>Genome sequencing and analysis of the model grass Brachypodium distachyon.</title>
        <authorList>
            <consortium name="International Brachypodium Initiative"/>
        </authorList>
    </citation>
    <scope>NUCLEOTIDE SEQUENCE [LARGE SCALE GENOMIC DNA]</scope>
    <source>
        <strain evidence="2 3">Bd21</strain>
    </source>
</reference>
<sequence length="220" mass="25044">MVNYAMPIPFIITVFPINHVTNITMFSGIKKNTAMFNTLTYRIFSFGKERFETGMENTYRENWQEEHPKLDGSIIYETTVKMPHGRLGIANEAFNKIDKSIIKSTSIKVPRPVECGTNELEWRRLENENRHQRQDNKKMRCMEHVLRNLGSDRGLDFDGLMEEAEHEYDNSDPEYLYRDDNDDGTEPGTGSRNGGGGEDGTGGGADDGDFLDFLDEDGAN</sequence>
<proteinExistence type="predicted"/>
<dbReference type="GeneID" id="106866785"/>
<dbReference type="RefSeq" id="XP_024318645.1">
    <property type="nucleotide sequence ID" value="XM_024462877.1"/>
</dbReference>
<organism evidence="2">
    <name type="scientific">Brachypodium distachyon</name>
    <name type="common">Purple false brome</name>
    <name type="synonym">Trachynia distachya</name>
    <dbReference type="NCBI Taxonomy" id="15368"/>
    <lineage>
        <taxon>Eukaryota</taxon>
        <taxon>Viridiplantae</taxon>
        <taxon>Streptophyta</taxon>
        <taxon>Embryophyta</taxon>
        <taxon>Tracheophyta</taxon>
        <taxon>Spermatophyta</taxon>
        <taxon>Magnoliopsida</taxon>
        <taxon>Liliopsida</taxon>
        <taxon>Poales</taxon>
        <taxon>Poaceae</taxon>
        <taxon>BOP clade</taxon>
        <taxon>Pooideae</taxon>
        <taxon>Stipodae</taxon>
        <taxon>Brachypodieae</taxon>
        <taxon>Brachypodium</taxon>
    </lineage>
</organism>
<feature type="compositionally biased region" description="Gly residues" evidence="1">
    <location>
        <begin position="191"/>
        <end position="205"/>
    </location>
</feature>
<dbReference type="InterPro" id="IPR039266">
    <property type="entry name" value="EN-1/SPM"/>
</dbReference>
<dbReference type="PANTHER" id="PTHR33157">
    <property type="entry name" value="AUTONOMOUS TRANSPOSABLE ELEMENT EN-1 MOSAIC PROTEIN-RELATED"/>
    <property type="match status" value="1"/>
</dbReference>
<gene>
    <name evidence="3" type="primary">LOC106866785</name>
    <name evidence="2" type="ORF">BRADI_4g05810v3</name>
</gene>
<dbReference type="GO" id="GO:0032196">
    <property type="term" value="P:transposition"/>
    <property type="evidence" value="ECO:0007669"/>
    <property type="project" value="InterPro"/>
</dbReference>
<dbReference type="AlphaFoldDB" id="A0A0Q3PBL0"/>
<feature type="compositionally biased region" description="Acidic residues" evidence="1">
    <location>
        <begin position="206"/>
        <end position="220"/>
    </location>
</feature>